<feature type="non-terminal residue" evidence="2">
    <location>
        <position position="1"/>
    </location>
</feature>
<feature type="compositionally biased region" description="Basic and acidic residues" evidence="1">
    <location>
        <begin position="23"/>
        <end position="38"/>
    </location>
</feature>
<name>A0A392TT71_9FABA</name>
<dbReference type="EMBL" id="LXQA010640827">
    <property type="protein sequence ID" value="MCI63637.1"/>
    <property type="molecule type" value="Genomic_DNA"/>
</dbReference>
<evidence type="ECO:0000313" key="2">
    <source>
        <dbReference type="EMBL" id="MCI63637.1"/>
    </source>
</evidence>
<evidence type="ECO:0000256" key="1">
    <source>
        <dbReference type="SAM" id="MobiDB-lite"/>
    </source>
</evidence>
<organism evidence="2 3">
    <name type="scientific">Trifolium medium</name>
    <dbReference type="NCBI Taxonomy" id="97028"/>
    <lineage>
        <taxon>Eukaryota</taxon>
        <taxon>Viridiplantae</taxon>
        <taxon>Streptophyta</taxon>
        <taxon>Embryophyta</taxon>
        <taxon>Tracheophyta</taxon>
        <taxon>Spermatophyta</taxon>
        <taxon>Magnoliopsida</taxon>
        <taxon>eudicotyledons</taxon>
        <taxon>Gunneridae</taxon>
        <taxon>Pentapetalae</taxon>
        <taxon>rosids</taxon>
        <taxon>fabids</taxon>
        <taxon>Fabales</taxon>
        <taxon>Fabaceae</taxon>
        <taxon>Papilionoideae</taxon>
        <taxon>50 kb inversion clade</taxon>
        <taxon>NPAAA clade</taxon>
        <taxon>Hologalegina</taxon>
        <taxon>IRL clade</taxon>
        <taxon>Trifolieae</taxon>
        <taxon>Trifolium</taxon>
    </lineage>
</organism>
<dbReference type="Proteomes" id="UP000265520">
    <property type="component" value="Unassembled WGS sequence"/>
</dbReference>
<feature type="region of interest" description="Disordered" evidence="1">
    <location>
        <begin position="21"/>
        <end position="40"/>
    </location>
</feature>
<reference evidence="2 3" key="1">
    <citation type="journal article" date="2018" name="Front. Plant Sci.">
        <title>Red Clover (Trifolium pratense) and Zigzag Clover (T. medium) - A Picture of Genomic Similarities and Differences.</title>
        <authorList>
            <person name="Dluhosova J."/>
            <person name="Istvanek J."/>
            <person name="Nedelnik J."/>
            <person name="Repkova J."/>
        </authorList>
    </citation>
    <scope>NUCLEOTIDE SEQUENCE [LARGE SCALE GENOMIC DNA]</scope>
    <source>
        <strain evidence="3">cv. 10/8</strain>
        <tissue evidence="2">Leaf</tissue>
    </source>
</reference>
<sequence>GPTYRIRGEKPVTVILVDAEEKDAERHGREDYRSGERDCNDEDDVCNLNC</sequence>
<accession>A0A392TT71</accession>
<protein>
    <submittedName>
        <fullName evidence="2">Uncharacterized protein</fullName>
    </submittedName>
</protein>
<dbReference type="AlphaFoldDB" id="A0A392TT71"/>
<evidence type="ECO:0000313" key="3">
    <source>
        <dbReference type="Proteomes" id="UP000265520"/>
    </source>
</evidence>
<proteinExistence type="predicted"/>
<keyword evidence="3" id="KW-1185">Reference proteome</keyword>
<comment type="caution">
    <text evidence="2">The sequence shown here is derived from an EMBL/GenBank/DDBJ whole genome shotgun (WGS) entry which is preliminary data.</text>
</comment>